<dbReference type="InterPro" id="IPR011993">
    <property type="entry name" value="PH-like_dom_sf"/>
</dbReference>
<keyword evidence="4" id="KW-0677">Repeat</keyword>
<dbReference type="Gene3D" id="1.20.80.10">
    <property type="match status" value="1"/>
</dbReference>
<dbReference type="Gene3D" id="2.30.29.30">
    <property type="entry name" value="Pleckstrin-homology domain (PH domain)/Phosphotyrosine-binding domain (PTB)"/>
    <property type="match status" value="1"/>
</dbReference>
<dbReference type="Gene3D" id="1.25.40.530">
    <property type="entry name" value="MyTH4 domain"/>
    <property type="match status" value="1"/>
</dbReference>
<dbReference type="GO" id="GO:0005856">
    <property type="term" value="C:cytoskeleton"/>
    <property type="evidence" value="ECO:0007669"/>
    <property type="project" value="InterPro"/>
</dbReference>
<feature type="domain" description="FERM" evidence="6">
    <location>
        <begin position="205"/>
        <end position="543"/>
    </location>
</feature>
<reference evidence="8" key="1">
    <citation type="submission" date="2022-01" db="EMBL/GenBank/DDBJ databases">
        <authorList>
            <person name="Braso-Vives M."/>
        </authorList>
    </citation>
    <scope>NUCLEOTIDE SEQUENCE</scope>
</reference>
<evidence type="ECO:0000313" key="9">
    <source>
        <dbReference type="Proteomes" id="UP000838412"/>
    </source>
</evidence>
<dbReference type="InterPro" id="IPR019749">
    <property type="entry name" value="Band_41_domain"/>
</dbReference>
<dbReference type="OrthoDB" id="6108017at2759"/>
<evidence type="ECO:0000259" key="7">
    <source>
        <dbReference type="PROSITE" id="PS51016"/>
    </source>
</evidence>
<dbReference type="SUPFAM" id="SSF47031">
    <property type="entry name" value="Second domain of FERM"/>
    <property type="match status" value="1"/>
</dbReference>
<dbReference type="InterPro" id="IPR038185">
    <property type="entry name" value="MyTH4_dom_sf"/>
</dbReference>
<dbReference type="SUPFAM" id="SSF54236">
    <property type="entry name" value="Ubiquitin-like"/>
    <property type="match status" value="1"/>
</dbReference>
<dbReference type="Proteomes" id="UP000838412">
    <property type="component" value="Chromosome 14"/>
</dbReference>
<dbReference type="GO" id="GO:0005737">
    <property type="term" value="C:cytoplasm"/>
    <property type="evidence" value="ECO:0007669"/>
    <property type="project" value="UniProtKB-SubCell"/>
</dbReference>
<evidence type="ECO:0000259" key="6">
    <source>
        <dbReference type="PROSITE" id="PS50057"/>
    </source>
</evidence>
<dbReference type="EMBL" id="OV696699">
    <property type="protein sequence ID" value="CAH1245034.1"/>
    <property type="molecule type" value="Genomic_DNA"/>
</dbReference>
<comment type="similarity">
    <text evidence="2">Belongs to the TRAFAC class myosin-kinesin ATPase superfamily. Myosin family.</text>
</comment>
<evidence type="ECO:0000313" key="8">
    <source>
        <dbReference type="EMBL" id="CAH1245034.1"/>
    </source>
</evidence>
<dbReference type="InterPro" id="IPR035963">
    <property type="entry name" value="FERM_2"/>
</dbReference>
<evidence type="ECO:0000256" key="3">
    <source>
        <dbReference type="ARBA" id="ARBA00022490"/>
    </source>
</evidence>
<comment type="subcellular location">
    <subcellularLocation>
        <location evidence="1">Cytoplasm</location>
    </subcellularLocation>
</comment>
<dbReference type="SMART" id="SM00139">
    <property type="entry name" value="MyTH4"/>
    <property type="match status" value="1"/>
</dbReference>
<dbReference type="InterPro" id="IPR014352">
    <property type="entry name" value="FERM/acyl-CoA-bd_prot_sf"/>
</dbReference>
<dbReference type="PANTHER" id="PTHR22692:SF33">
    <property type="entry name" value="MYOSIN"/>
    <property type="match status" value="1"/>
</dbReference>
<dbReference type="Pfam" id="PF00373">
    <property type="entry name" value="FERM_M"/>
    <property type="match status" value="1"/>
</dbReference>
<proteinExistence type="inferred from homology"/>
<dbReference type="CDD" id="cd14473">
    <property type="entry name" value="FERM_B-lobe"/>
    <property type="match status" value="1"/>
</dbReference>
<evidence type="ECO:0000256" key="5">
    <source>
        <dbReference type="ARBA" id="ARBA00023203"/>
    </source>
</evidence>
<dbReference type="InterPro" id="IPR051567">
    <property type="entry name" value="Unconventional_Myosin_ATPase"/>
</dbReference>
<accession>A0A8J9Z007</accession>
<feature type="domain" description="MyTH4" evidence="7">
    <location>
        <begin position="50"/>
        <end position="199"/>
    </location>
</feature>
<dbReference type="InterPro" id="IPR000299">
    <property type="entry name" value="FERM_domain"/>
</dbReference>
<keyword evidence="9" id="KW-1185">Reference proteome</keyword>
<evidence type="ECO:0000256" key="4">
    <source>
        <dbReference type="ARBA" id="ARBA00022737"/>
    </source>
</evidence>
<gene>
    <name evidence="8" type="primary">MYO7A</name>
    <name evidence="8" type="ORF">BLAG_LOCUS7500</name>
</gene>
<organism evidence="8 9">
    <name type="scientific">Branchiostoma lanceolatum</name>
    <name type="common">Common lancelet</name>
    <name type="synonym">Amphioxus lanceolatum</name>
    <dbReference type="NCBI Taxonomy" id="7740"/>
    <lineage>
        <taxon>Eukaryota</taxon>
        <taxon>Metazoa</taxon>
        <taxon>Chordata</taxon>
        <taxon>Cephalochordata</taxon>
        <taxon>Leptocardii</taxon>
        <taxon>Amphioxiformes</taxon>
        <taxon>Branchiostomatidae</taxon>
        <taxon>Branchiostoma</taxon>
    </lineage>
</organism>
<evidence type="ECO:0000256" key="1">
    <source>
        <dbReference type="ARBA" id="ARBA00004496"/>
    </source>
</evidence>
<evidence type="ECO:0000256" key="2">
    <source>
        <dbReference type="ARBA" id="ARBA00008314"/>
    </source>
</evidence>
<dbReference type="GO" id="GO:0003779">
    <property type="term" value="F:actin binding"/>
    <property type="evidence" value="ECO:0007669"/>
    <property type="project" value="UniProtKB-KW"/>
</dbReference>
<dbReference type="SMART" id="SM00295">
    <property type="entry name" value="B41"/>
    <property type="match status" value="1"/>
</dbReference>
<dbReference type="PROSITE" id="PS50057">
    <property type="entry name" value="FERM_3"/>
    <property type="match status" value="1"/>
</dbReference>
<dbReference type="Pfam" id="PF00784">
    <property type="entry name" value="MyTH4"/>
    <property type="match status" value="1"/>
</dbReference>
<keyword evidence="5" id="KW-0009">Actin-binding</keyword>
<name>A0A8J9Z007_BRALA</name>
<dbReference type="InterPro" id="IPR029071">
    <property type="entry name" value="Ubiquitin-like_domsf"/>
</dbReference>
<dbReference type="AlphaFoldDB" id="A0A8J9Z007"/>
<protein>
    <submittedName>
        <fullName evidence="8">MYO7A protein</fullName>
    </submittedName>
</protein>
<dbReference type="PANTHER" id="PTHR22692">
    <property type="entry name" value="MYOSIN VII, XV"/>
    <property type="match status" value="1"/>
</dbReference>
<sequence length="543" mass="62427">MSMSPFCDVTTWEEFSYGHFRDPDPTTPDEGRTGCCARGRTEKEQEIWSFSSKPLGKALLRTVAADRQLCQDAVTMFTDILLYSARKSLKDVSEDTRLVEHIFRQVIKRESLQDELYCQLVKQLTNNKKRSNEDRCWELLWLCAGCFPCSQPLRFHVTSFLLHKRRSPLARDCLLRLERTVQLGNRRSPPHPLELHTVQKKSGSWGQIVILPDKSTVAIAVESSSRGGDLCLDVTNKLGLKTIGGISLYCRVADKVVSIPHGEYYFDFLCSIRPLAEWLSSEVSSNWREHAEYDLLFRRKVWTDVMVGEDSVADMRMHFFQELESFLSGHHKCSKSEAVQLAAYLYRVRFGQAGFELHDDKKTAEVLKDLIPRDLLQIEPPEHWKQDIVATFNRHAGLNRDDAKLAFLRHVSTWPTFGSAFFHIERHDYRKYPEKLMAAVNRRGLMFMDQNSKNTIVSLAFDEVETSGDTRHLWVTGNGLENTWQLTTSAVGGAYDSPTATNPPSLHSLHNILPILYHMIHIWGDFELSFSFFSLYRHLRSTT</sequence>
<keyword evidence="3" id="KW-0963">Cytoplasm</keyword>
<dbReference type="InterPro" id="IPR000857">
    <property type="entry name" value="MyTH4_dom"/>
</dbReference>
<dbReference type="InterPro" id="IPR019748">
    <property type="entry name" value="FERM_central"/>
</dbReference>
<dbReference type="Gene3D" id="3.10.20.90">
    <property type="entry name" value="Phosphatidylinositol 3-kinase Catalytic Subunit, Chain A, domain 1"/>
    <property type="match status" value="1"/>
</dbReference>
<dbReference type="PROSITE" id="PS51016">
    <property type="entry name" value="MYTH4"/>
    <property type="match status" value="1"/>
</dbReference>